<dbReference type="Pfam" id="PF01206">
    <property type="entry name" value="TusA"/>
    <property type="match status" value="1"/>
</dbReference>
<protein>
    <recommendedName>
        <fullName evidence="1">UPF0033 domain-containing protein</fullName>
    </recommendedName>
</protein>
<sequence>MTGIRTVQGAGLRCVQVLLKLRQQMTGAPPGTVFHVVTDDPAASLDLDAWCHMTGHTFLGKVEESQRTGRIPVYALRLEEAALHTDPARPWHARN</sequence>
<dbReference type="InterPro" id="IPR036868">
    <property type="entry name" value="TusA-like_sf"/>
</dbReference>
<feature type="domain" description="UPF0033" evidence="1">
    <location>
        <begin position="11"/>
        <end position="65"/>
    </location>
</feature>
<dbReference type="Gene3D" id="3.30.110.40">
    <property type="entry name" value="TusA-like domain"/>
    <property type="match status" value="1"/>
</dbReference>
<evidence type="ECO:0000313" key="3">
    <source>
        <dbReference type="Proteomes" id="UP001500973"/>
    </source>
</evidence>
<dbReference type="RefSeq" id="WP_344015366.1">
    <property type="nucleotide sequence ID" value="NZ_BAAAIZ010000085.1"/>
</dbReference>
<dbReference type="CDD" id="cd00291">
    <property type="entry name" value="SirA_YedF_YeeD"/>
    <property type="match status" value="1"/>
</dbReference>
<dbReference type="SUPFAM" id="SSF64307">
    <property type="entry name" value="SirA-like"/>
    <property type="match status" value="1"/>
</dbReference>
<comment type="caution">
    <text evidence="2">The sequence shown here is derived from an EMBL/GenBank/DDBJ whole genome shotgun (WGS) entry which is preliminary data.</text>
</comment>
<keyword evidence="3" id="KW-1185">Reference proteome</keyword>
<dbReference type="InterPro" id="IPR001455">
    <property type="entry name" value="TusA-like"/>
</dbReference>
<evidence type="ECO:0000259" key="1">
    <source>
        <dbReference type="Pfam" id="PF01206"/>
    </source>
</evidence>
<dbReference type="Proteomes" id="UP001500973">
    <property type="component" value="Unassembled WGS sequence"/>
</dbReference>
<name>A0ABP4JXT2_9ACTN</name>
<organism evidence="2 3">
    <name type="scientific">Streptomyces thermospinosisporus</name>
    <dbReference type="NCBI Taxonomy" id="161482"/>
    <lineage>
        <taxon>Bacteria</taxon>
        <taxon>Bacillati</taxon>
        <taxon>Actinomycetota</taxon>
        <taxon>Actinomycetes</taxon>
        <taxon>Kitasatosporales</taxon>
        <taxon>Streptomycetaceae</taxon>
        <taxon>Streptomyces</taxon>
    </lineage>
</organism>
<accession>A0ABP4JXT2</accession>
<evidence type="ECO:0000313" key="2">
    <source>
        <dbReference type="EMBL" id="GAA1431239.1"/>
    </source>
</evidence>
<proteinExistence type="predicted"/>
<reference evidence="3" key="1">
    <citation type="journal article" date="2019" name="Int. J. Syst. Evol. Microbiol.">
        <title>The Global Catalogue of Microorganisms (GCM) 10K type strain sequencing project: providing services to taxonomists for standard genome sequencing and annotation.</title>
        <authorList>
            <consortium name="The Broad Institute Genomics Platform"/>
            <consortium name="The Broad Institute Genome Sequencing Center for Infectious Disease"/>
            <person name="Wu L."/>
            <person name="Ma J."/>
        </authorList>
    </citation>
    <scope>NUCLEOTIDE SEQUENCE [LARGE SCALE GENOMIC DNA]</scope>
    <source>
        <strain evidence="3">JCM 11756</strain>
    </source>
</reference>
<dbReference type="EMBL" id="BAAAIZ010000085">
    <property type="protein sequence ID" value="GAA1431239.1"/>
    <property type="molecule type" value="Genomic_DNA"/>
</dbReference>
<gene>
    <name evidence="2" type="ORF">GCM10009601_49960</name>
</gene>